<sequence length="1189" mass="131032">MRRFTRAEDLEGLELIGRSPSEALSDQQRHEQQQQQQQHQQYQHQQQQQRGSGEGLFGATLLYHTIDAPSPPFSLPSLPLQLPAPLERHAHHYTPLYASSSDQSNRCLSQRQQPYDSENDNDSLASDHMPSRQYIEAHTTFLDSTDLDSSGVLPDLSSSSHEYHPYNHRDHHYHRRESSFSMPGTPTSSGFLSSSSIGFYSQRSSRPSSRTGYWLDDQEAMFMASSLNLVMPSSATFFAKHREPTERGQQLGYFKLMVCGNAPEDQQRLLHLFLHDWQDIIACDTDDNGVQQEHQLFSSSCSSDQQQQQHQQHHHPYPAVFGASLSTYSVADTATSSPVLVDEPVLPGLPSLFPSDPSATPRLAHTRDTHTDFFEEYAHTGPRTPSVDEGTHEFPESAWTGVGEGSRGGQSGSGHPGAGLGTKTDVPSGLSSQESAPNVLSAGETRTFNDTHRPPCMANMPPIHTTVTERLASTTVLPAWARVGYDGQELGQEIPVKNVCLVETPGGFRTSANPQRFLDPVLAYLGLQFQSTNEFFSRSALSDDALGRFLVDNTMGAHTHVDICLYIVHGQLWPVDIQYMKQLSGLVNLVPVLVPAETTPPGQVRLDRLELMHQLSDNGLEIYGMDTEELLQDFKGVGSSRGGGDSDTGDRPAGSPRAQQAPDPLISVPMIPFLSPPFVLYLSSGIDSPSSSAPEDPTTATIHRSSHDIAEEKVSQLSVSSQQHQHQQQEMASQLPPLPKTQPEPYSSQPGTVDQSLLDLWNSQQMRSMRDWILVTHLDALRYHTTLKFLAWRRQLPWMALSGSLCSQQDSSGLGSVASGDGSAGDSSGGSGASLTSGAPPFAHHRHRNHLHRRHQHQHQHHRPPVQPNLLPSEHLAQLQASSQQRITDAVVKILESEAVVLRRILEERQEAWRRALEQMEREERVEFLVQELKRWAREGNGQRYGDGMSRSAPEAAAGTTAPIHTTSTSRYEAMDTEGFVIRDGDGGGHATIRNTLDHVSSESSSARGQFLGSGLERGGLGGAPSQHQQHQWSSADNRRASTIATTTRMRQQRPSMHSGRPWLLSANKVSSTSSTTTSSRTRSRTRRSKTRSREGDAGFWDTRPVLSLKAAPPSSSKRAEDGEVDEAEEEDDMENGQSDPLGLGSVVGRVFGAVGNGLVNVFVLATMTGLAQWVYSNFLENLHVEWIL</sequence>
<keyword evidence="3" id="KW-1185">Reference proteome</keyword>
<feature type="region of interest" description="Disordered" evidence="1">
    <location>
        <begin position="1"/>
        <end position="52"/>
    </location>
</feature>
<feature type="region of interest" description="Disordered" evidence="1">
    <location>
        <begin position="635"/>
        <end position="663"/>
    </location>
</feature>
<feature type="region of interest" description="Disordered" evidence="1">
    <location>
        <begin position="687"/>
        <end position="753"/>
    </location>
</feature>
<feature type="compositionally biased region" description="Basic residues" evidence="1">
    <location>
        <begin position="843"/>
        <end position="864"/>
    </location>
</feature>
<feature type="region of interest" description="Disordered" evidence="1">
    <location>
        <begin position="295"/>
        <end position="314"/>
    </location>
</feature>
<feature type="compositionally biased region" description="Polar residues" evidence="1">
    <location>
        <begin position="744"/>
        <end position="753"/>
    </location>
</feature>
<feature type="compositionally biased region" description="Polar residues" evidence="1">
    <location>
        <begin position="97"/>
        <end position="116"/>
    </location>
</feature>
<feature type="compositionally biased region" description="Low complexity" evidence="1">
    <location>
        <begin position="295"/>
        <end position="310"/>
    </location>
</feature>
<feature type="compositionally biased region" description="Acidic residues" evidence="1">
    <location>
        <begin position="1123"/>
        <end position="1135"/>
    </location>
</feature>
<feature type="region of interest" description="Disordered" evidence="1">
    <location>
        <begin position="809"/>
        <end position="870"/>
    </location>
</feature>
<feature type="compositionally biased region" description="Low complexity" evidence="1">
    <location>
        <begin position="810"/>
        <end position="826"/>
    </location>
</feature>
<feature type="compositionally biased region" description="Low complexity" evidence="1">
    <location>
        <begin position="715"/>
        <end position="729"/>
    </location>
</feature>
<feature type="compositionally biased region" description="Low complexity" evidence="1">
    <location>
        <begin position="33"/>
        <end position="49"/>
    </location>
</feature>
<gene>
    <name evidence="2" type="ORF">DFQ27_000155</name>
</gene>
<reference evidence="2" key="1">
    <citation type="journal article" date="2020" name="Fungal Divers.">
        <title>Resolving the Mortierellaceae phylogeny through synthesis of multi-gene phylogenetics and phylogenomics.</title>
        <authorList>
            <person name="Vandepol N."/>
            <person name="Liber J."/>
            <person name="Desiro A."/>
            <person name="Na H."/>
            <person name="Kennedy M."/>
            <person name="Barry K."/>
            <person name="Grigoriev I.V."/>
            <person name="Miller A.N."/>
            <person name="O'Donnell K."/>
            <person name="Stajich J.E."/>
            <person name="Bonito G."/>
        </authorList>
    </citation>
    <scope>NUCLEOTIDE SEQUENCE</scope>
    <source>
        <strain evidence="2">BC1065</strain>
    </source>
</reference>
<feature type="region of interest" description="Disordered" evidence="1">
    <location>
        <begin position="96"/>
        <end position="127"/>
    </location>
</feature>
<dbReference type="EMBL" id="JAAAJB010000101">
    <property type="protein sequence ID" value="KAG0266108.1"/>
    <property type="molecule type" value="Genomic_DNA"/>
</dbReference>
<dbReference type="Proteomes" id="UP000807716">
    <property type="component" value="Unassembled WGS sequence"/>
</dbReference>
<evidence type="ECO:0000313" key="3">
    <source>
        <dbReference type="Proteomes" id="UP000807716"/>
    </source>
</evidence>
<feature type="compositionally biased region" description="Gly residues" evidence="1">
    <location>
        <begin position="402"/>
        <end position="420"/>
    </location>
</feature>
<feature type="compositionally biased region" description="Basic and acidic residues" evidence="1">
    <location>
        <begin position="705"/>
        <end position="714"/>
    </location>
</feature>
<feature type="compositionally biased region" description="Polar residues" evidence="1">
    <location>
        <begin position="1026"/>
        <end position="1056"/>
    </location>
</feature>
<name>A0A9P6QHK0_9FUNG</name>
<evidence type="ECO:0000256" key="1">
    <source>
        <dbReference type="SAM" id="MobiDB-lite"/>
    </source>
</evidence>
<accession>A0A9P6QHK0</accession>
<feature type="compositionally biased region" description="Basic residues" evidence="1">
    <location>
        <begin position="1082"/>
        <end position="1091"/>
    </location>
</feature>
<feature type="region of interest" description="Disordered" evidence="1">
    <location>
        <begin position="378"/>
        <end position="454"/>
    </location>
</feature>
<feature type="compositionally biased region" description="Low complexity" evidence="1">
    <location>
        <begin position="1071"/>
        <end position="1081"/>
    </location>
</feature>
<feature type="region of interest" description="Disordered" evidence="1">
    <location>
        <begin position="992"/>
        <end position="1142"/>
    </location>
</feature>
<proteinExistence type="predicted"/>
<dbReference type="OrthoDB" id="4150765at2759"/>
<evidence type="ECO:0008006" key="4">
    <source>
        <dbReference type="Google" id="ProtNLM"/>
    </source>
</evidence>
<organism evidence="2 3">
    <name type="scientific">Actinomortierella ambigua</name>
    <dbReference type="NCBI Taxonomy" id="1343610"/>
    <lineage>
        <taxon>Eukaryota</taxon>
        <taxon>Fungi</taxon>
        <taxon>Fungi incertae sedis</taxon>
        <taxon>Mucoromycota</taxon>
        <taxon>Mortierellomycotina</taxon>
        <taxon>Mortierellomycetes</taxon>
        <taxon>Mortierellales</taxon>
        <taxon>Mortierellaceae</taxon>
        <taxon>Actinomortierella</taxon>
    </lineage>
</organism>
<dbReference type="Gene3D" id="3.40.50.300">
    <property type="entry name" value="P-loop containing nucleotide triphosphate hydrolases"/>
    <property type="match status" value="1"/>
</dbReference>
<evidence type="ECO:0000313" key="2">
    <source>
        <dbReference type="EMBL" id="KAG0266108.1"/>
    </source>
</evidence>
<comment type="caution">
    <text evidence="2">The sequence shown here is derived from an EMBL/GenBank/DDBJ whole genome shotgun (WGS) entry which is preliminary data.</text>
</comment>
<protein>
    <recommendedName>
        <fullName evidence="4">Septin-type G domain-containing protein</fullName>
    </recommendedName>
</protein>
<dbReference type="AlphaFoldDB" id="A0A9P6QHK0"/>
<feature type="compositionally biased region" description="Polar residues" evidence="1">
    <location>
        <begin position="429"/>
        <end position="446"/>
    </location>
</feature>
<dbReference type="InterPro" id="IPR027417">
    <property type="entry name" value="P-loop_NTPase"/>
</dbReference>